<dbReference type="GO" id="GO:0043565">
    <property type="term" value="F:sequence-specific DNA binding"/>
    <property type="evidence" value="ECO:0007669"/>
    <property type="project" value="InterPro"/>
</dbReference>
<dbReference type="InterPro" id="IPR018060">
    <property type="entry name" value="HTH_AraC"/>
</dbReference>
<evidence type="ECO:0000256" key="1">
    <source>
        <dbReference type="ARBA" id="ARBA00023015"/>
    </source>
</evidence>
<dbReference type="AlphaFoldDB" id="A0A9D2I3C6"/>
<dbReference type="InterPro" id="IPR018062">
    <property type="entry name" value="HTH_AraC-typ_CS"/>
</dbReference>
<keyword evidence="2" id="KW-0238">DNA-binding</keyword>
<evidence type="ECO:0000313" key="6">
    <source>
        <dbReference type="Proteomes" id="UP000886858"/>
    </source>
</evidence>
<evidence type="ECO:0000313" key="5">
    <source>
        <dbReference type="EMBL" id="HJA91570.1"/>
    </source>
</evidence>
<comment type="caution">
    <text evidence="5">The sequence shown here is derived from an EMBL/GenBank/DDBJ whole genome shotgun (WGS) entry which is preliminary data.</text>
</comment>
<dbReference type="PRINTS" id="PR00032">
    <property type="entry name" value="HTHARAC"/>
</dbReference>
<dbReference type="PANTHER" id="PTHR43280:SF2">
    <property type="entry name" value="HTH-TYPE TRANSCRIPTIONAL REGULATOR EXSA"/>
    <property type="match status" value="1"/>
</dbReference>
<dbReference type="PANTHER" id="PTHR43280">
    <property type="entry name" value="ARAC-FAMILY TRANSCRIPTIONAL REGULATOR"/>
    <property type="match status" value="1"/>
</dbReference>
<feature type="domain" description="HTH araC/xylS-type" evidence="4">
    <location>
        <begin position="645"/>
        <end position="743"/>
    </location>
</feature>
<dbReference type="InterPro" id="IPR009057">
    <property type="entry name" value="Homeodomain-like_sf"/>
</dbReference>
<name>A0A9D2I3C6_9FIRM</name>
<dbReference type="PROSITE" id="PS01124">
    <property type="entry name" value="HTH_ARAC_FAMILY_2"/>
    <property type="match status" value="1"/>
</dbReference>
<keyword evidence="1" id="KW-0805">Transcription regulation</keyword>
<reference evidence="5" key="1">
    <citation type="journal article" date="2021" name="PeerJ">
        <title>Extensive microbial diversity within the chicken gut microbiome revealed by metagenomics and culture.</title>
        <authorList>
            <person name="Gilroy R."/>
            <person name="Ravi A."/>
            <person name="Getino M."/>
            <person name="Pursley I."/>
            <person name="Horton D.L."/>
            <person name="Alikhan N.F."/>
            <person name="Baker D."/>
            <person name="Gharbi K."/>
            <person name="Hall N."/>
            <person name="Watson M."/>
            <person name="Adriaenssens E.M."/>
            <person name="Foster-Nyarko E."/>
            <person name="Jarju S."/>
            <person name="Secka A."/>
            <person name="Antonio M."/>
            <person name="Oren A."/>
            <person name="Chaudhuri R.R."/>
            <person name="La Ragione R."/>
            <person name="Hildebrand F."/>
            <person name="Pallen M.J."/>
        </authorList>
    </citation>
    <scope>NUCLEOTIDE SEQUENCE</scope>
    <source>
        <strain evidence="5">CHK179-7159</strain>
    </source>
</reference>
<dbReference type="GO" id="GO:0003700">
    <property type="term" value="F:DNA-binding transcription factor activity"/>
    <property type="evidence" value="ECO:0007669"/>
    <property type="project" value="InterPro"/>
</dbReference>
<protein>
    <submittedName>
        <fullName evidence="5">Helix-turn-helix transcriptional regulator</fullName>
    </submittedName>
</protein>
<dbReference type="SUPFAM" id="SSF46689">
    <property type="entry name" value="Homeodomain-like"/>
    <property type="match status" value="1"/>
</dbReference>
<sequence>MILLIPVCAGIVFYFNTYHVVKGQTDISNRNYLINTQKTCDREFQYAQNCLVQLVMNGKIAEIYSDNEELIKKRDWNIASLCHEIQELDQSYCSDIFVYFKDQDVVASSKGRMDLDFYIDYFCTDHIEEADLLKASLLSEKPERILSMEAKWSQDHSSILILQPSLKKGKTSPAVIGIWMDVDVLSARIESGAWNENLEWAIVDEKEDVILCSRGVNGLAFRSEDLEEGGDFKLNWNRKEYLVRSLPSQNGNLKYVILMPENLITGVTGKVRNFFVVTNVLCLMVGVLISRYLMKLNYGPLRRLVELFSSSGEEGNGSGVENEYLYLEEKSRKLFEERSGFRQKMEYMNHVVEEYYLENLFRMPCGMLENTPELQKLKEMFQGKYCMVLLLKIEKYPAENEADRISTNNLRRFIIRNVFEEGIGEHYFQKTAYLGDTVAVAVRMNEEDVEAEIQETVEKYQDFIQKHFQFKVLAAAGSIHKGPEGINLSYEEACQTEEFLALEDDDYISYRDIRTEAVNCYDYPVETEELIITAIVSGNGEYAVSMIEKILDTNMLLNRDAPEVFKCLLYNICATVRRAADRMGRNGTDIAGLSRISMKISIEDNKMILKQTVLDLTAGMEETGRNLETEMEVDRKTHQHHKLCQEILTYVKENYRDPDLNVAQTGLKFQMTPAYLSAILKKQTGKSLLTIINETRIKEAKRLLKQGVSVQETAVRTGFRDSSAFIRVFRKMVGVTPGQFQGIDKKENHS</sequence>
<dbReference type="Pfam" id="PF12833">
    <property type="entry name" value="HTH_18"/>
    <property type="match status" value="1"/>
</dbReference>
<evidence type="ECO:0000256" key="2">
    <source>
        <dbReference type="ARBA" id="ARBA00023125"/>
    </source>
</evidence>
<evidence type="ECO:0000256" key="3">
    <source>
        <dbReference type="ARBA" id="ARBA00023163"/>
    </source>
</evidence>
<gene>
    <name evidence="5" type="ORF">H9717_00350</name>
</gene>
<organism evidence="5 6">
    <name type="scientific">Candidatus Eisenbergiella merdipullorum</name>
    <dbReference type="NCBI Taxonomy" id="2838553"/>
    <lineage>
        <taxon>Bacteria</taxon>
        <taxon>Bacillati</taxon>
        <taxon>Bacillota</taxon>
        <taxon>Clostridia</taxon>
        <taxon>Lachnospirales</taxon>
        <taxon>Lachnospiraceae</taxon>
        <taxon>Eisenbergiella</taxon>
    </lineage>
</organism>
<proteinExistence type="predicted"/>
<dbReference type="EMBL" id="DWYY01000003">
    <property type="protein sequence ID" value="HJA91570.1"/>
    <property type="molecule type" value="Genomic_DNA"/>
</dbReference>
<dbReference type="Proteomes" id="UP000886858">
    <property type="component" value="Unassembled WGS sequence"/>
</dbReference>
<dbReference type="SMART" id="SM00342">
    <property type="entry name" value="HTH_ARAC"/>
    <property type="match status" value="1"/>
</dbReference>
<evidence type="ECO:0000259" key="4">
    <source>
        <dbReference type="PROSITE" id="PS01124"/>
    </source>
</evidence>
<dbReference type="PROSITE" id="PS00041">
    <property type="entry name" value="HTH_ARAC_FAMILY_1"/>
    <property type="match status" value="1"/>
</dbReference>
<reference evidence="5" key="2">
    <citation type="submission" date="2021-04" db="EMBL/GenBank/DDBJ databases">
        <authorList>
            <person name="Gilroy R."/>
        </authorList>
    </citation>
    <scope>NUCLEOTIDE SEQUENCE</scope>
    <source>
        <strain evidence="5">CHK179-7159</strain>
    </source>
</reference>
<dbReference type="InterPro" id="IPR020449">
    <property type="entry name" value="Tscrpt_reg_AraC-type_HTH"/>
</dbReference>
<keyword evidence="3" id="KW-0804">Transcription</keyword>
<dbReference type="Gene3D" id="1.10.10.60">
    <property type="entry name" value="Homeodomain-like"/>
    <property type="match status" value="2"/>
</dbReference>
<accession>A0A9D2I3C6</accession>